<protein>
    <submittedName>
        <fullName evidence="6">Odorant binding protein 2</fullName>
    </submittedName>
</protein>
<evidence type="ECO:0000256" key="1">
    <source>
        <dbReference type="ARBA" id="ARBA00004613"/>
    </source>
</evidence>
<proteinExistence type="evidence at transcript level"/>
<dbReference type="InterPro" id="IPR036728">
    <property type="entry name" value="PBP_GOBP_sf"/>
</dbReference>
<name>A0A4P2HIY5_9CUCU</name>
<evidence type="ECO:0000256" key="2">
    <source>
        <dbReference type="ARBA" id="ARBA00008098"/>
    </source>
</evidence>
<evidence type="ECO:0000256" key="3">
    <source>
        <dbReference type="ARBA" id="ARBA00022525"/>
    </source>
</evidence>
<comment type="similarity">
    <text evidence="2">Belongs to the PBP/GOBP family.</text>
</comment>
<keyword evidence="4 5" id="KW-0732">Signal</keyword>
<dbReference type="PANTHER" id="PTHR11857">
    <property type="entry name" value="ODORANT BINDING PROTEIN-RELATED"/>
    <property type="match status" value="1"/>
</dbReference>
<comment type="subcellular location">
    <subcellularLocation>
        <location evidence="1">Secreted</location>
    </subcellularLocation>
</comment>
<dbReference type="CDD" id="cd23992">
    <property type="entry name" value="PBP_GOBP"/>
    <property type="match status" value="1"/>
</dbReference>
<dbReference type="Pfam" id="PF01395">
    <property type="entry name" value="PBP_GOBP"/>
    <property type="match status" value="1"/>
</dbReference>
<keyword evidence="3" id="KW-0964">Secreted</keyword>
<accession>A0A4P2HIY5</accession>
<dbReference type="SUPFAM" id="SSF47565">
    <property type="entry name" value="Insect pheromone/odorant-binding proteins"/>
    <property type="match status" value="1"/>
</dbReference>
<dbReference type="Gene3D" id="1.10.238.20">
    <property type="entry name" value="Pheromone/general odorant binding protein domain"/>
    <property type="match status" value="1"/>
</dbReference>
<dbReference type="EMBL" id="KR701849">
    <property type="protein sequence ID" value="AMP19484.1"/>
    <property type="molecule type" value="mRNA"/>
</dbReference>
<dbReference type="InterPro" id="IPR006170">
    <property type="entry name" value="PBP/GOBP"/>
</dbReference>
<sequence length="132" mass="14956">MFLGIKCILALALLMTAANADQRQKVVDFHRPCLDNHGVEDEDLTKALDYGQIRDDDDFYLHFFCVAKRANVMSDDGVVNTDNFENDMKGIIDDHNMENVAAIVRHCLIQKSTVLETIRDAVNCFLGKDHKL</sequence>
<dbReference type="PANTHER" id="PTHR11857:SF43">
    <property type="entry name" value="GEO07291P1-RELATED"/>
    <property type="match status" value="1"/>
</dbReference>
<organism evidence="6">
    <name type="scientific">Tomicus yunnanensis</name>
    <dbReference type="NCBI Taxonomy" id="768153"/>
    <lineage>
        <taxon>Eukaryota</taxon>
        <taxon>Metazoa</taxon>
        <taxon>Ecdysozoa</taxon>
        <taxon>Arthropoda</taxon>
        <taxon>Hexapoda</taxon>
        <taxon>Insecta</taxon>
        <taxon>Pterygota</taxon>
        <taxon>Neoptera</taxon>
        <taxon>Endopterygota</taxon>
        <taxon>Coleoptera</taxon>
        <taxon>Polyphaga</taxon>
        <taxon>Cucujiformia</taxon>
        <taxon>Curculionidae</taxon>
        <taxon>Scolytinae</taxon>
        <taxon>Tomicus</taxon>
    </lineage>
</organism>
<dbReference type="AlphaFoldDB" id="A0A4P2HIY5"/>
<evidence type="ECO:0000256" key="4">
    <source>
        <dbReference type="ARBA" id="ARBA00022729"/>
    </source>
</evidence>
<dbReference type="GO" id="GO:0007608">
    <property type="term" value="P:sensory perception of smell"/>
    <property type="evidence" value="ECO:0007669"/>
    <property type="project" value="TreeGrafter"/>
</dbReference>
<dbReference type="GO" id="GO:0005549">
    <property type="term" value="F:odorant binding"/>
    <property type="evidence" value="ECO:0007669"/>
    <property type="project" value="InterPro"/>
</dbReference>
<dbReference type="SMART" id="SM00708">
    <property type="entry name" value="PhBP"/>
    <property type="match status" value="1"/>
</dbReference>
<feature type="chain" id="PRO_5020686049" evidence="5">
    <location>
        <begin position="21"/>
        <end position="132"/>
    </location>
</feature>
<reference evidence="6" key="1">
    <citation type="submission" date="2015-05" db="EMBL/GenBank/DDBJ databases">
        <title>Identification and expression pattern analysis of odorant binding proteins and chemosensory proteins in the pine shoot beetle, Tomicus yunnanensis.</title>
        <authorList>
            <person name="Zhu J.Y."/>
        </authorList>
    </citation>
    <scope>NUCLEOTIDE SEQUENCE</scope>
</reference>
<evidence type="ECO:0000313" key="6">
    <source>
        <dbReference type="EMBL" id="AMP19484.1"/>
    </source>
</evidence>
<evidence type="ECO:0000256" key="5">
    <source>
        <dbReference type="SAM" id="SignalP"/>
    </source>
</evidence>
<dbReference type="GO" id="GO:0005615">
    <property type="term" value="C:extracellular space"/>
    <property type="evidence" value="ECO:0007669"/>
    <property type="project" value="TreeGrafter"/>
</dbReference>
<feature type="signal peptide" evidence="5">
    <location>
        <begin position="1"/>
        <end position="20"/>
    </location>
</feature>